<comment type="catalytic activity">
    <reaction evidence="2">
        <text>ssDNA + n NTP = ssDNA/pppN(pN)n-1 hybrid + (n-1) diphosphate.</text>
        <dbReference type="EC" id="2.7.7.102"/>
    </reaction>
</comment>
<keyword evidence="6" id="KW-0548">Nucleotidyltransferase</keyword>
<keyword evidence="6" id="KW-0808">Transferase</keyword>
<dbReference type="GO" id="GO:0003887">
    <property type="term" value="F:DNA-directed DNA polymerase activity"/>
    <property type="evidence" value="ECO:0007669"/>
    <property type="project" value="UniProtKB-EC"/>
</dbReference>
<dbReference type="PANTHER" id="PTHR31399:SF0">
    <property type="entry name" value="DNA-DIRECTED PRIMASE_POLYMERASE PROTEIN"/>
    <property type="match status" value="1"/>
</dbReference>
<evidence type="ECO:0000256" key="2">
    <source>
        <dbReference type="ARBA" id="ARBA00044677"/>
    </source>
</evidence>
<dbReference type="RefSeq" id="XP_067082393.1">
    <property type="nucleotide sequence ID" value="XM_067226292.1"/>
</dbReference>
<dbReference type="GO" id="GO:0005634">
    <property type="term" value="C:nucleus"/>
    <property type="evidence" value="ECO:0007669"/>
    <property type="project" value="TreeGrafter"/>
</dbReference>
<dbReference type="Pfam" id="PF03121">
    <property type="entry name" value="Herpes_UL52"/>
    <property type="match status" value="1"/>
</dbReference>
<dbReference type="InterPro" id="IPR044917">
    <property type="entry name" value="PRIMPOL"/>
</dbReference>
<dbReference type="VEuPathDB" id="TriTrypDB:TEOVI_000337800"/>
<comment type="caution">
    <text evidence="6">The sequence shown here is derived from an EMBL/GenBank/DDBJ whole genome shotgun (WGS) entry which is preliminary data.</text>
</comment>
<dbReference type="PANTHER" id="PTHR31399">
    <property type="entry name" value="DNA-DIRECTED PRIMASE / POLYMERASE PROTEIN"/>
    <property type="match status" value="1"/>
</dbReference>
<dbReference type="GeneID" id="92377318"/>
<dbReference type="AlphaFoldDB" id="A0A1G4IH78"/>
<evidence type="ECO:0000256" key="5">
    <source>
        <dbReference type="SAM" id="MobiDB-lite"/>
    </source>
</evidence>
<dbReference type="GO" id="GO:0031297">
    <property type="term" value="P:replication fork processing"/>
    <property type="evidence" value="ECO:0007669"/>
    <property type="project" value="TreeGrafter"/>
</dbReference>
<feature type="region of interest" description="Disordered" evidence="5">
    <location>
        <begin position="448"/>
        <end position="468"/>
    </location>
</feature>
<reference evidence="6" key="1">
    <citation type="submission" date="2016-09" db="EMBL/GenBank/DDBJ databases">
        <authorList>
            <person name="Hebert L."/>
            <person name="Moumen B."/>
        </authorList>
    </citation>
    <scope>NUCLEOTIDE SEQUENCE [LARGE SCALE GENOMIC DNA]</scope>
    <source>
        <strain evidence="6">OVI</strain>
    </source>
</reference>
<protein>
    <recommendedName>
        <fullName evidence="1">DNA-directed primase/polymerase protein</fullName>
        <ecNumber evidence="3">2.7.7.102</ecNumber>
    </recommendedName>
</protein>
<accession>A0A1G4IH78</accession>
<evidence type="ECO:0000313" key="6">
    <source>
        <dbReference type="EMBL" id="SCU71797.1"/>
    </source>
</evidence>
<dbReference type="GO" id="GO:0005759">
    <property type="term" value="C:mitochondrial matrix"/>
    <property type="evidence" value="ECO:0007669"/>
    <property type="project" value="TreeGrafter"/>
</dbReference>
<dbReference type="GO" id="GO:0009411">
    <property type="term" value="P:response to UV"/>
    <property type="evidence" value="ECO:0007669"/>
    <property type="project" value="TreeGrafter"/>
</dbReference>
<keyword evidence="7" id="KW-1185">Reference proteome</keyword>
<gene>
    <name evidence="6" type="ORF">TEOVI_000337800</name>
</gene>
<dbReference type="GO" id="GO:0006264">
    <property type="term" value="P:mitochondrial DNA replication"/>
    <property type="evidence" value="ECO:0007669"/>
    <property type="project" value="TreeGrafter"/>
</dbReference>
<evidence type="ECO:0000256" key="4">
    <source>
        <dbReference type="ARBA" id="ARBA00047303"/>
    </source>
</evidence>
<dbReference type="Proteomes" id="UP000195570">
    <property type="component" value="Unassembled WGS sequence"/>
</dbReference>
<name>A0A1G4IH78_TRYEQ</name>
<organism evidence="6 7">
    <name type="scientific">Trypanosoma equiperdum</name>
    <dbReference type="NCBI Taxonomy" id="5694"/>
    <lineage>
        <taxon>Eukaryota</taxon>
        <taxon>Discoba</taxon>
        <taxon>Euglenozoa</taxon>
        <taxon>Kinetoplastea</taxon>
        <taxon>Metakinetoplastina</taxon>
        <taxon>Trypanosomatida</taxon>
        <taxon>Trypanosomatidae</taxon>
        <taxon>Trypanosoma</taxon>
    </lineage>
</organism>
<feature type="compositionally biased region" description="Polar residues" evidence="5">
    <location>
        <begin position="454"/>
        <end position="466"/>
    </location>
</feature>
<dbReference type="GO" id="GO:0003682">
    <property type="term" value="F:chromatin binding"/>
    <property type="evidence" value="ECO:0007669"/>
    <property type="project" value="TreeGrafter"/>
</dbReference>
<dbReference type="EMBL" id="CZPT02001737">
    <property type="protein sequence ID" value="SCU71797.1"/>
    <property type="molecule type" value="Genomic_DNA"/>
</dbReference>
<dbReference type="EC" id="2.7.7.102" evidence="3"/>
<evidence type="ECO:0000256" key="1">
    <source>
        <dbReference type="ARBA" id="ARBA00026139"/>
    </source>
</evidence>
<evidence type="ECO:0000313" key="7">
    <source>
        <dbReference type="Proteomes" id="UP000195570"/>
    </source>
</evidence>
<sequence>MLWCRATFTEHFDSEKCRLFPTQQQLFDFIDSRNNGEDKLDIEGGQRWLPFSVEFPSEEEAVHILASRSIRSAPSSSASAAGRLFRKRSSDGDVKMEYSNAGRPKLALREDYSILYGETPLSGQSRMFLAATVEGLAQIVEDIEPLQQHLYEVIREKAACHMYLDVERERDYSAWRPVVHVVDSDSDSSCGDNDSNKCVADVYECESTTYASALETALWRPPRCCPWNCRIRADNSKTTTLLLRELYAFLREVYPELLSGLKQDHLQLKRDVSGCPTTPSEHDTFFEEWPLGLGVSVLVMRSVQQHQYDGKGSAKFSQHYVVKFDGHWFGSNGDVGRLVSQFIDYLYERVESDVQLHTALFYHDVPKHFPVLPSEDAPNLPFLPLRCVIDSAVYSRNRTMRCLGSCKLHKTSILALEKTTERMTDAVSLFFASLITLPHGTQRVVTVPDVSPPRSVSGTPNASTKGGNLLSKQLPLEEAERYSALAKYIGEQWSSAGGVECGVSSIRRCGDRYLLFMLKGSRYCGNIGRQHRSNNVYISVDLHCGMWVQKCFDPECAGYRGPPQPLPPLVGNQCCGAPNVVEGTGGNRAVSLASHASLRTPFRPSQDA</sequence>
<evidence type="ECO:0000256" key="3">
    <source>
        <dbReference type="ARBA" id="ARBA00044768"/>
    </source>
</evidence>
<proteinExistence type="predicted"/>
<dbReference type="GO" id="GO:0042276">
    <property type="term" value="P:error-prone translesion synthesis"/>
    <property type="evidence" value="ECO:0007669"/>
    <property type="project" value="InterPro"/>
</dbReference>
<comment type="catalytic activity">
    <reaction evidence="4">
        <text>DNA(n) + a 2'-deoxyribonucleoside 5'-triphosphate = DNA(n+1) + diphosphate</text>
        <dbReference type="Rhea" id="RHEA:22508"/>
        <dbReference type="Rhea" id="RHEA-COMP:17339"/>
        <dbReference type="Rhea" id="RHEA-COMP:17340"/>
        <dbReference type="ChEBI" id="CHEBI:33019"/>
        <dbReference type="ChEBI" id="CHEBI:61560"/>
        <dbReference type="ChEBI" id="CHEBI:173112"/>
        <dbReference type="EC" id="2.7.7.7"/>
    </reaction>
    <physiologicalReaction direction="left-to-right" evidence="4">
        <dbReference type="Rhea" id="RHEA:22509"/>
    </physiologicalReaction>
</comment>